<protein>
    <submittedName>
        <fullName evidence="6">TetR family transcriptional regulator</fullName>
    </submittedName>
</protein>
<evidence type="ECO:0000259" key="5">
    <source>
        <dbReference type="PROSITE" id="PS50977"/>
    </source>
</evidence>
<dbReference type="Gene3D" id="1.10.10.60">
    <property type="entry name" value="Homeodomain-like"/>
    <property type="match status" value="1"/>
</dbReference>
<evidence type="ECO:0000313" key="6">
    <source>
        <dbReference type="EMBL" id="NPT56593.1"/>
    </source>
</evidence>
<evidence type="ECO:0000256" key="4">
    <source>
        <dbReference type="PROSITE-ProRule" id="PRU00335"/>
    </source>
</evidence>
<evidence type="ECO:0000256" key="3">
    <source>
        <dbReference type="ARBA" id="ARBA00023163"/>
    </source>
</evidence>
<name>A0A972SI39_9BURK</name>
<dbReference type="InterPro" id="IPR036271">
    <property type="entry name" value="Tet_transcr_reg_TetR-rel_C_sf"/>
</dbReference>
<dbReference type="PROSITE" id="PS50977">
    <property type="entry name" value="HTH_TETR_2"/>
    <property type="match status" value="1"/>
</dbReference>
<organism evidence="6 7">
    <name type="scientific">Paraburkholderia elongata</name>
    <dbReference type="NCBI Taxonomy" id="2675747"/>
    <lineage>
        <taxon>Bacteria</taxon>
        <taxon>Pseudomonadati</taxon>
        <taxon>Pseudomonadota</taxon>
        <taxon>Betaproteobacteria</taxon>
        <taxon>Burkholderiales</taxon>
        <taxon>Burkholderiaceae</taxon>
        <taxon>Paraburkholderia</taxon>
    </lineage>
</organism>
<dbReference type="SUPFAM" id="SSF46689">
    <property type="entry name" value="Homeodomain-like"/>
    <property type="match status" value="1"/>
</dbReference>
<dbReference type="Proteomes" id="UP000655523">
    <property type="component" value="Unassembled WGS sequence"/>
</dbReference>
<dbReference type="PANTHER" id="PTHR47506">
    <property type="entry name" value="TRANSCRIPTIONAL REGULATORY PROTEIN"/>
    <property type="match status" value="1"/>
</dbReference>
<keyword evidence="3" id="KW-0804">Transcription</keyword>
<dbReference type="PRINTS" id="PR00455">
    <property type="entry name" value="HTHTETR"/>
</dbReference>
<accession>A0A972SI39</accession>
<proteinExistence type="predicted"/>
<evidence type="ECO:0000313" key="7">
    <source>
        <dbReference type="Proteomes" id="UP000655523"/>
    </source>
</evidence>
<dbReference type="SUPFAM" id="SSF48498">
    <property type="entry name" value="Tetracyclin repressor-like, C-terminal domain"/>
    <property type="match status" value="1"/>
</dbReference>
<feature type="DNA-binding region" description="H-T-H motif" evidence="4">
    <location>
        <begin position="32"/>
        <end position="51"/>
    </location>
</feature>
<comment type="caution">
    <text evidence="6">The sequence shown here is derived from an EMBL/GenBank/DDBJ whole genome shotgun (WGS) entry which is preliminary data.</text>
</comment>
<dbReference type="EMBL" id="WOEZ01000095">
    <property type="protein sequence ID" value="NPT56593.1"/>
    <property type="molecule type" value="Genomic_DNA"/>
</dbReference>
<feature type="domain" description="HTH tetR-type" evidence="5">
    <location>
        <begin position="9"/>
        <end position="69"/>
    </location>
</feature>
<dbReference type="PANTHER" id="PTHR47506:SF7">
    <property type="entry name" value="TRANSCRIPTIONAL REGULATORY PROTEIN"/>
    <property type="match status" value="1"/>
</dbReference>
<keyword evidence="2 4" id="KW-0238">DNA-binding</keyword>
<keyword evidence="7" id="KW-1185">Reference proteome</keyword>
<dbReference type="Pfam" id="PF00440">
    <property type="entry name" value="TetR_N"/>
    <property type="match status" value="1"/>
</dbReference>
<evidence type="ECO:0000256" key="2">
    <source>
        <dbReference type="ARBA" id="ARBA00023125"/>
    </source>
</evidence>
<dbReference type="GO" id="GO:0003677">
    <property type="term" value="F:DNA binding"/>
    <property type="evidence" value="ECO:0007669"/>
    <property type="project" value="UniProtKB-UniRule"/>
</dbReference>
<dbReference type="InterPro" id="IPR009057">
    <property type="entry name" value="Homeodomain-like_sf"/>
</dbReference>
<sequence length="195" mass="21041">MYVKREQSDENREALLATASRLFRERGIDGVGVAEIAREAGLTHGALYAHFRSKDDLATEAFSQGLALSREAFRGKGTRRKRSVSGYLDYLLSPLNRDDPGMSCPMTASASEIGRHGKDISARFAKGFQDKASAFEAVLDEAIPEAERRRLAMAIVAAEIGAMAAARAVAKSDPSLSDEILKAVHAVLMKASKGQ</sequence>
<evidence type="ECO:0000256" key="1">
    <source>
        <dbReference type="ARBA" id="ARBA00023015"/>
    </source>
</evidence>
<reference evidence="6 7" key="1">
    <citation type="submission" date="2019-11" db="EMBL/GenBank/DDBJ databases">
        <title>Metabolism of dissolved organic matter in forest soils.</title>
        <authorList>
            <person name="Cyle K.T."/>
            <person name="Wilhelm R.C."/>
            <person name="Martinez C.E."/>
        </authorList>
    </citation>
    <scope>NUCLEOTIDE SEQUENCE [LARGE SCALE GENOMIC DNA]</scope>
    <source>
        <strain evidence="6 7">5N</strain>
    </source>
</reference>
<keyword evidence="1" id="KW-0805">Transcription regulation</keyword>
<dbReference type="InterPro" id="IPR001647">
    <property type="entry name" value="HTH_TetR"/>
</dbReference>
<dbReference type="AlphaFoldDB" id="A0A972SI39"/>
<dbReference type="Gene3D" id="1.10.357.10">
    <property type="entry name" value="Tetracycline Repressor, domain 2"/>
    <property type="match status" value="1"/>
</dbReference>
<gene>
    <name evidence="6" type="ORF">GNZ13_18870</name>
</gene>